<evidence type="ECO:0000313" key="1">
    <source>
        <dbReference type="EMBL" id="RCG27394.1"/>
    </source>
</evidence>
<evidence type="ECO:0000313" key="2">
    <source>
        <dbReference type="Proteomes" id="UP000253094"/>
    </source>
</evidence>
<name>A0A367FAL7_9ACTN</name>
<reference evidence="1 2" key="1">
    <citation type="submission" date="2018-06" db="EMBL/GenBank/DDBJ databases">
        <title>Sphaerisporangium craniellae sp. nov., isolated from a marine sponge in the South China Sea.</title>
        <authorList>
            <person name="Li L."/>
        </authorList>
    </citation>
    <scope>NUCLEOTIDE SEQUENCE [LARGE SCALE GENOMIC DNA]</scope>
    <source>
        <strain evidence="1 2">CCTCC AA 208026</strain>
    </source>
</reference>
<dbReference type="EMBL" id="QOIL01000016">
    <property type="protein sequence ID" value="RCG27394.1"/>
    <property type="molecule type" value="Genomic_DNA"/>
</dbReference>
<organism evidence="1 2">
    <name type="scientific">Sphaerisporangium album</name>
    <dbReference type="NCBI Taxonomy" id="509200"/>
    <lineage>
        <taxon>Bacteria</taxon>
        <taxon>Bacillati</taxon>
        <taxon>Actinomycetota</taxon>
        <taxon>Actinomycetes</taxon>
        <taxon>Streptosporangiales</taxon>
        <taxon>Streptosporangiaceae</taxon>
        <taxon>Sphaerisporangium</taxon>
    </lineage>
</organism>
<comment type="caution">
    <text evidence="1">The sequence shown here is derived from an EMBL/GenBank/DDBJ whole genome shotgun (WGS) entry which is preliminary data.</text>
</comment>
<dbReference type="Proteomes" id="UP000253094">
    <property type="component" value="Unassembled WGS sequence"/>
</dbReference>
<protein>
    <submittedName>
        <fullName evidence="1">Uncharacterized protein</fullName>
    </submittedName>
</protein>
<gene>
    <name evidence="1" type="ORF">DQ384_26800</name>
</gene>
<keyword evidence="2" id="KW-1185">Reference proteome</keyword>
<sequence>MCAEPLDERHGHVVNVETRALLCTCRGCSLLMPRGGGPGARYRGVPERYIYFPAFRLTPADWDEMQIPVRTAFFFRNSALDRFVAFYPSPAGATESLLPLGVWDRVLDANPEAARPQPDVEAYLVDRRPEGFVCHLVPIDACYELVGLVRLHWKGFDGGREAWVAIDGFFAKLRARSEGEAREDDRV</sequence>
<dbReference type="OrthoDB" id="152349at2"/>
<proteinExistence type="predicted"/>
<accession>A0A367FAL7</accession>
<dbReference type="InterPro" id="IPR045991">
    <property type="entry name" value="DUF5947"/>
</dbReference>
<dbReference type="AlphaFoldDB" id="A0A367FAL7"/>
<dbReference type="Pfam" id="PF19372">
    <property type="entry name" value="DUF5947"/>
    <property type="match status" value="1"/>
</dbReference>